<gene>
    <name evidence="1" type="ORF">DN53_05840</name>
</gene>
<organism evidence="1 2">
    <name type="scientific">Flagellimonas olearia</name>
    <dbReference type="NCBI Taxonomy" id="552546"/>
    <lineage>
        <taxon>Bacteria</taxon>
        <taxon>Pseudomonadati</taxon>
        <taxon>Bacteroidota</taxon>
        <taxon>Flavobacteriia</taxon>
        <taxon>Flavobacteriales</taxon>
        <taxon>Flavobacteriaceae</taxon>
        <taxon>Flagellimonas</taxon>
    </lineage>
</organism>
<proteinExistence type="predicted"/>
<name>A0A444VI44_9FLAO</name>
<dbReference type="EMBL" id="JJMP01000010">
    <property type="protein sequence ID" value="RYC50437.1"/>
    <property type="molecule type" value="Genomic_DNA"/>
</dbReference>
<dbReference type="InterPro" id="IPR026349">
    <property type="entry name" value="CHP04255"/>
</dbReference>
<evidence type="ECO:0008006" key="3">
    <source>
        <dbReference type="Google" id="ProtNLM"/>
    </source>
</evidence>
<reference evidence="1 2" key="1">
    <citation type="submission" date="2014-04" db="EMBL/GenBank/DDBJ databases">
        <title>Whole genome of Muricauda olearia.</title>
        <authorList>
            <person name="Zhang X.-H."/>
            <person name="Tang K."/>
        </authorList>
    </citation>
    <scope>NUCLEOTIDE SEQUENCE [LARGE SCALE GENOMIC DNA]</scope>
    <source>
        <strain evidence="1 2">Th120</strain>
    </source>
</reference>
<keyword evidence="2" id="KW-1185">Reference proteome</keyword>
<comment type="caution">
    <text evidence="1">The sequence shown here is derived from an EMBL/GenBank/DDBJ whole genome shotgun (WGS) entry which is preliminary data.</text>
</comment>
<dbReference type="Proteomes" id="UP000290261">
    <property type="component" value="Unassembled WGS sequence"/>
</dbReference>
<evidence type="ECO:0000313" key="2">
    <source>
        <dbReference type="Proteomes" id="UP000290261"/>
    </source>
</evidence>
<sequence>MASNLSYEYFDNAPIIISMIQFRYDKIEDLNFEQIIKDSKKLSNNFPNRKPQITRDIQIQGLETSIKVGDAETSGVLLSSSNEKKNLTINDKKFTLESREKYTGWDSFIKEAMELWDFFKEKLEVTKLSGISVRTINRFNLPMDLKSINDYFTSYIQSDTGTHKFSTFQFKYTSFDKDNSMLWNIGQALEKPISDKVPYFFDIDVLMNKEIPNTNEDILNGFTKIRDKKNYLFNDGITEKTKQLIR</sequence>
<dbReference type="AlphaFoldDB" id="A0A444VI44"/>
<dbReference type="RefSeq" id="WP_129656017.1">
    <property type="nucleotide sequence ID" value="NZ_ML142914.1"/>
</dbReference>
<protein>
    <recommendedName>
        <fullName evidence="3">TIGR04255 family protein</fullName>
    </recommendedName>
</protein>
<accession>A0A444VI44</accession>
<evidence type="ECO:0000313" key="1">
    <source>
        <dbReference type="EMBL" id="RYC50437.1"/>
    </source>
</evidence>
<dbReference type="NCBIfam" id="TIGR04255">
    <property type="entry name" value="sporadTIGR04255"/>
    <property type="match status" value="1"/>
</dbReference>